<evidence type="ECO:0000313" key="1">
    <source>
        <dbReference type="EMBL" id="CAD7442843.1"/>
    </source>
</evidence>
<organism evidence="1">
    <name type="scientific">Timema bartmani</name>
    <dbReference type="NCBI Taxonomy" id="61472"/>
    <lineage>
        <taxon>Eukaryota</taxon>
        <taxon>Metazoa</taxon>
        <taxon>Ecdysozoa</taxon>
        <taxon>Arthropoda</taxon>
        <taxon>Hexapoda</taxon>
        <taxon>Insecta</taxon>
        <taxon>Pterygota</taxon>
        <taxon>Neoptera</taxon>
        <taxon>Polyneoptera</taxon>
        <taxon>Phasmatodea</taxon>
        <taxon>Timematodea</taxon>
        <taxon>Timematoidea</taxon>
        <taxon>Timematidae</taxon>
        <taxon>Timema</taxon>
    </lineage>
</organism>
<accession>A0A7R9EWW0</accession>
<reference evidence="1" key="1">
    <citation type="submission" date="2020-11" db="EMBL/GenBank/DDBJ databases">
        <authorList>
            <person name="Tran Van P."/>
        </authorList>
    </citation>
    <scope>NUCLEOTIDE SEQUENCE</scope>
</reference>
<dbReference type="AlphaFoldDB" id="A0A7R9EWW0"/>
<proteinExistence type="predicted"/>
<sequence>MQWLSFLGSRHPHKLTCMGLVEEGRCEGEVQMGLVVPQPGPPAKRAHKDPGPMRAPDSFSAMLGRPVINHLNGKTKIATMTRSGSGRKQVISWMDAPDDVYFRSTDGTKKMRRQLTGTELRRAARKPWRKLNAKCMVDNLLCTGAAIIQREREAETRKQYHMLMVVQMLLRLAKEIQNTSRKWEEQGCSGPVPSSMTAPKYLRNIRGAWCLGPVPSAVTAPKYLGSIEEHGVSDLAVTAPKYLGSIEEHGCSDLFLAL</sequence>
<protein>
    <submittedName>
        <fullName evidence="1">Uncharacterized protein</fullName>
    </submittedName>
</protein>
<gene>
    <name evidence="1" type="ORF">TBIB3V08_LOCUS5263</name>
</gene>
<name>A0A7R9EWW0_9NEOP</name>
<dbReference type="EMBL" id="OD565873">
    <property type="protein sequence ID" value="CAD7442843.1"/>
    <property type="molecule type" value="Genomic_DNA"/>
</dbReference>